<dbReference type="Proteomes" id="UP000177876">
    <property type="component" value="Unassembled WGS sequence"/>
</dbReference>
<dbReference type="PROSITE" id="PS51379">
    <property type="entry name" value="4FE4S_FER_2"/>
    <property type="match status" value="1"/>
</dbReference>
<proteinExistence type="predicted"/>
<dbReference type="SUPFAM" id="SSF54862">
    <property type="entry name" value="4Fe-4S ferredoxins"/>
    <property type="match status" value="1"/>
</dbReference>
<keyword evidence="1" id="KW-0411">Iron-sulfur</keyword>
<dbReference type="GO" id="GO:0051539">
    <property type="term" value="F:4 iron, 4 sulfur cluster binding"/>
    <property type="evidence" value="ECO:0007669"/>
    <property type="project" value="UniProtKB-KW"/>
</dbReference>
<accession>A0A1F2WTJ7</accession>
<feature type="domain" description="4Fe-4S ferredoxin-type" evidence="2">
    <location>
        <begin position="173"/>
        <end position="203"/>
    </location>
</feature>
<evidence type="ECO:0000313" key="3">
    <source>
        <dbReference type="EMBL" id="OFW60110.1"/>
    </source>
</evidence>
<organism evidence="3 4">
    <name type="scientific">Candidatus Solincola sediminis</name>
    <dbReference type="NCBI Taxonomy" id="1797199"/>
    <lineage>
        <taxon>Bacteria</taxon>
        <taxon>Bacillati</taxon>
        <taxon>Actinomycetota</taxon>
        <taxon>Candidatus Geothermincolia</taxon>
        <taxon>Candidatus Geothermincolales</taxon>
        <taxon>Candidatus Geothermincolaceae</taxon>
        <taxon>Candidatus Solincola</taxon>
    </lineage>
</organism>
<dbReference type="SUPFAM" id="SSF48371">
    <property type="entry name" value="ARM repeat"/>
    <property type="match status" value="1"/>
</dbReference>
<comment type="caution">
    <text evidence="3">The sequence shown here is derived from an EMBL/GenBank/DDBJ whole genome shotgun (WGS) entry which is preliminary data.</text>
</comment>
<evidence type="ECO:0000313" key="4">
    <source>
        <dbReference type="Proteomes" id="UP000177876"/>
    </source>
</evidence>
<dbReference type="Gene3D" id="3.30.70.20">
    <property type="match status" value="1"/>
</dbReference>
<dbReference type="SMART" id="SM00567">
    <property type="entry name" value="EZ_HEAT"/>
    <property type="match status" value="2"/>
</dbReference>
<dbReference type="PANTHER" id="PTHR30002:SF4">
    <property type="entry name" value="EPOXYQUEUOSINE REDUCTASE"/>
    <property type="match status" value="1"/>
</dbReference>
<dbReference type="GO" id="GO:0052693">
    <property type="term" value="F:epoxyqueuosine reductase activity"/>
    <property type="evidence" value="ECO:0007669"/>
    <property type="project" value="TreeGrafter"/>
</dbReference>
<dbReference type="EMBL" id="MELK01000006">
    <property type="protein sequence ID" value="OFW60110.1"/>
    <property type="molecule type" value="Genomic_DNA"/>
</dbReference>
<dbReference type="GO" id="GO:0008616">
    <property type="term" value="P:tRNA queuosine(34) biosynthetic process"/>
    <property type="evidence" value="ECO:0007669"/>
    <property type="project" value="InterPro"/>
</dbReference>
<dbReference type="InterPro" id="IPR004155">
    <property type="entry name" value="PBS_lyase_HEAT"/>
</dbReference>
<dbReference type="Pfam" id="PF13646">
    <property type="entry name" value="HEAT_2"/>
    <property type="match status" value="1"/>
</dbReference>
<dbReference type="InterPro" id="IPR017896">
    <property type="entry name" value="4Fe4S_Fe-S-bd"/>
</dbReference>
<gene>
    <name evidence="3" type="ORF">A2Y75_02150</name>
</gene>
<keyword evidence="1" id="KW-0479">Metal-binding</keyword>
<reference evidence="3 4" key="1">
    <citation type="journal article" date="2016" name="Nat. Commun.">
        <title>Thousands of microbial genomes shed light on interconnected biogeochemical processes in an aquifer system.</title>
        <authorList>
            <person name="Anantharaman K."/>
            <person name="Brown C.T."/>
            <person name="Hug L.A."/>
            <person name="Sharon I."/>
            <person name="Castelle C.J."/>
            <person name="Probst A.J."/>
            <person name="Thomas B.C."/>
            <person name="Singh A."/>
            <person name="Wilkins M.J."/>
            <person name="Karaoz U."/>
            <person name="Brodie E.L."/>
            <person name="Williams K.H."/>
            <person name="Hubbard S.S."/>
            <person name="Banfield J.F."/>
        </authorList>
    </citation>
    <scope>NUCLEOTIDE SEQUENCE [LARGE SCALE GENOMIC DNA]</scope>
</reference>
<evidence type="ECO:0000259" key="2">
    <source>
        <dbReference type="PROSITE" id="PS51379"/>
    </source>
</evidence>
<dbReference type="PANTHER" id="PTHR30002">
    <property type="entry name" value="EPOXYQUEUOSINE REDUCTASE"/>
    <property type="match status" value="1"/>
</dbReference>
<dbReference type="InterPro" id="IPR004453">
    <property type="entry name" value="QueG"/>
</dbReference>
<dbReference type="InterPro" id="IPR016024">
    <property type="entry name" value="ARM-type_fold"/>
</dbReference>
<dbReference type="InterPro" id="IPR011989">
    <property type="entry name" value="ARM-like"/>
</dbReference>
<dbReference type="Gene3D" id="1.25.10.10">
    <property type="entry name" value="Leucine-rich Repeat Variant"/>
    <property type="match status" value="1"/>
</dbReference>
<protein>
    <recommendedName>
        <fullName evidence="2">4Fe-4S ferredoxin-type domain-containing protein</fullName>
    </recommendedName>
</protein>
<sequence length="373" mass="42602">MSVKDRIREKGLELGFEGVGFAGVEPMDSYIKEIESRPPEMYGWTNSDRFSTIRGASPQVKHPSARSLVVLISNYYRKSFPQMLEGVYGRAYLVDERKVLGEEMARIASFFVFLKQEGISPIYDGEIPARMAAARAGLITYGKNCFAYGREAAKNSSWIEIIPFIADVELEPDEPSVELNCPPKCKNKCMKACPTGAIYDDMKMNPLKCIAFNTYYGAETTPMELREPMGTWVYGCDACQEACPRNRPWMRQEKPPHEDLHSRMDEYDLQAILQMDQVFYEEKLWPRFFYISRKRIDRWHMNAARALGNLGNSDCIPALERSLRESPYENVRSMSAWALGRIGGAKAREILEKARGKESEPVIIEINQALHML</sequence>
<keyword evidence="1" id="KW-0004">4Fe-4S</keyword>
<dbReference type="Pfam" id="PF13484">
    <property type="entry name" value="Fer4_16"/>
    <property type="match status" value="1"/>
</dbReference>
<name>A0A1F2WTJ7_9ACTN</name>
<evidence type="ECO:0000256" key="1">
    <source>
        <dbReference type="ARBA" id="ARBA00022485"/>
    </source>
</evidence>
<keyword evidence="1" id="KW-0408">Iron</keyword>
<dbReference type="STRING" id="1797197.A2Y75_02150"/>
<dbReference type="AlphaFoldDB" id="A0A1F2WTJ7"/>